<accession>A0A0A9A5B2</accession>
<feature type="compositionally biased region" description="Basic residues" evidence="1">
    <location>
        <begin position="12"/>
        <end position="30"/>
    </location>
</feature>
<proteinExistence type="predicted"/>
<dbReference type="EMBL" id="GBRH01251021">
    <property type="protein sequence ID" value="JAD46874.1"/>
    <property type="molecule type" value="Transcribed_RNA"/>
</dbReference>
<protein>
    <submittedName>
        <fullName evidence="2">Uncharacterized protein</fullName>
    </submittedName>
</protein>
<evidence type="ECO:0000256" key="1">
    <source>
        <dbReference type="SAM" id="MobiDB-lite"/>
    </source>
</evidence>
<reference evidence="2" key="1">
    <citation type="submission" date="2014-09" db="EMBL/GenBank/DDBJ databases">
        <authorList>
            <person name="Magalhaes I.L.F."/>
            <person name="Oliveira U."/>
            <person name="Santos F.R."/>
            <person name="Vidigal T.H.D.A."/>
            <person name="Brescovit A.D."/>
            <person name="Santos A.J."/>
        </authorList>
    </citation>
    <scope>NUCLEOTIDE SEQUENCE</scope>
    <source>
        <tissue evidence="2">Shoot tissue taken approximately 20 cm above the soil surface</tissue>
    </source>
</reference>
<name>A0A0A9A5B2_ARUDO</name>
<organism evidence="2">
    <name type="scientific">Arundo donax</name>
    <name type="common">Giant reed</name>
    <name type="synonym">Donax arundinaceus</name>
    <dbReference type="NCBI Taxonomy" id="35708"/>
    <lineage>
        <taxon>Eukaryota</taxon>
        <taxon>Viridiplantae</taxon>
        <taxon>Streptophyta</taxon>
        <taxon>Embryophyta</taxon>
        <taxon>Tracheophyta</taxon>
        <taxon>Spermatophyta</taxon>
        <taxon>Magnoliopsida</taxon>
        <taxon>Liliopsida</taxon>
        <taxon>Poales</taxon>
        <taxon>Poaceae</taxon>
        <taxon>PACMAD clade</taxon>
        <taxon>Arundinoideae</taxon>
        <taxon>Arundineae</taxon>
        <taxon>Arundo</taxon>
    </lineage>
</organism>
<sequence>MPLQRLHDLLRRRGVGTSRHGLRRRERRRAYGPAIARRGEARYRSSRRQSS</sequence>
<feature type="region of interest" description="Disordered" evidence="1">
    <location>
        <begin position="1"/>
        <end position="51"/>
    </location>
</feature>
<evidence type="ECO:0000313" key="2">
    <source>
        <dbReference type="EMBL" id="JAD46874.1"/>
    </source>
</evidence>
<dbReference type="AlphaFoldDB" id="A0A0A9A5B2"/>
<reference evidence="2" key="2">
    <citation type="journal article" date="2015" name="Data Brief">
        <title>Shoot transcriptome of the giant reed, Arundo donax.</title>
        <authorList>
            <person name="Barrero R.A."/>
            <person name="Guerrero F.D."/>
            <person name="Moolhuijzen P."/>
            <person name="Goolsby J.A."/>
            <person name="Tidwell J."/>
            <person name="Bellgard S.E."/>
            <person name="Bellgard M.I."/>
        </authorList>
    </citation>
    <scope>NUCLEOTIDE SEQUENCE</scope>
    <source>
        <tissue evidence="2">Shoot tissue taken approximately 20 cm above the soil surface</tissue>
    </source>
</reference>
<feature type="compositionally biased region" description="Basic and acidic residues" evidence="1">
    <location>
        <begin position="1"/>
        <end position="11"/>
    </location>
</feature>